<proteinExistence type="inferred from homology"/>
<dbReference type="FunFam" id="3.40.50.300:FF:000016">
    <property type="entry name" value="Oligopeptide ABC transporter ATP-binding component"/>
    <property type="match status" value="1"/>
</dbReference>
<keyword evidence="7" id="KW-0472">Membrane</keyword>
<evidence type="ECO:0000256" key="6">
    <source>
        <dbReference type="ARBA" id="ARBA00022840"/>
    </source>
</evidence>
<dbReference type="SMART" id="SM00382">
    <property type="entry name" value="AAA"/>
    <property type="match status" value="2"/>
</dbReference>
<keyword evidence="4" id="KW-1003">Cell membrane</keyword>
<keyword evidence="6 9" id="KW-0067">ATP-binding</keyword>
<evidence type="ECO:0000313" key="9">
    <source>
        <dbReference type="EMBL" id="TFF17715.1"/>
    </source>
</evidence>
<dbReference type="AlphaFoldDB" id="A0A4Y8R913"/>
<evidence type="ECO:0000256" key="2">
    <source>
        <dbReference type="ARBA" id="ARBA00005417"/>
    </source>
</evidence>
<dbReference type="CDD" id="cd03257">
    <property type="entry name" value="ABC_NikE_OppD_transporters"/>
    <property type="match status" value="2"/>
</dbReference>
<dbReference type="InterPro" id="IPR003439">
    <property type="entry name" value="ABC_transporter-like_ATP-bd"/>
</dbReference>
<dbReference type="GO" id="GO:0005524">
    <property type="term" value="F:ATP binding"/>
    <property type="evidence" value="ECO:0007669"/>
    <property type="project" value="UniProtKB-KW"/>
</dbReference>
<dbReference type="InterPro" id="IPR003593">
    <property type="entry name" value="AAA+_ATPase"/>
</dbReference>
<evidence type="ECO:0000259" key="8">
    <source>
        <dbReference type="PROSITE" id="PS50893"/>
    </source>
</evidence>
<dbReference type="RefSeq" id="WP_134764328.1">
    <property type="nucleotide sequence ID" value="NZ_SOZD01000015.1"/>
</dbReference>
<dbReference type="InterPro" id="IPR017871">
    <property type="entry name" value="ABC_transporter-like_CS"/>
</dbReference>
<dbReference type="Pfam" id="PF00005">
    <property type="entry name" value="ABC_tran"/>
    <property type="match status" value="2"/>
</dbReference>
<dbReference type="PROSITE" id="PS50893">
    <property type="entry name" value="ABC_TRANSPORTER_2"/>
    <property type="match status" value="2"/>
</dbReference>
<accession>A0A4Y8R913</accession>
<evidence type="ECO:0000256" key="1">
    <source>
        <dbReference type="ARBA" id="ARBA00004417"/>
    </source>
</evidence>
<dbReference type="GO" id="GO:0016887">
    <property type="term" value="F:ATP hydrolysis activity"/>
    <property type="evidence" value="ECO:0007669"/>
    <property type="project" value="InterPro"/>
</dbReference>
<dbReference type="NCBIfam" id="NF007739">
    <property type="entry name" value="PRK10419.1"/>
    <property type="match status" value="2"/>
</dbReference>
<dbReference type="Proteomes" id="UP000298179">
    <property type="component" value="Unassembled WGS sequence"/>
</dbReference>
<dbReference type="Gene3D" id="3.40.50.300">
    <property type="entry name" value="P-loop containing nucleotide triphosphate hydrolases"/>
    <property type="match status" value="2"/>
</dbReference>
<dbReference type="PROSITE" id="PS00211">
    <property type="entry name" value="ABC_TRANSPORTER_1"/>
    <property type="match status" value="2"/>
</dbReference>
<dbReference type="GO" id="GO:0055085">
    <property type="term" value="P:transmembrane transport"/>
    <property type="evidence" value="ECO:0007669"/>
    <property type="project" value="UniProtKB-ARBA"/>
</dbReference>
<keyword evidence="5" id="KW-0547">Nucleotide-binding</keyword>
<dbReference type="SUPFAM" id="SSF52540">
    <property type="entry name" value="P-loop containing nucleoside triphosphate hydrolases"/>
    <property type="match status" value="2"/>
</dbReference>
<dbReference type="EMBL" id="SOZD01000015">
    <property type="protein sequence ID" value="TFF17715.1"/>
    <property type="molecule type" value="Genomic_DNA"/>
</dbReference>
<gene>
    <name evidence="9" type="ORF">E3C22_23500</name>
</gene>
<name>A0A4Y8R913_9HYPH</name>
<comment type="similarity">
    <text evidence="2">Belongs to the ABC transporter superfamily.</text>
</comment>
<dbReference type="OrthoDB" id="9805488at2"/>
<dbReference type="GO" id="GO:0005886">
    <property type="term" value="C:plasma membrane"/>
    <property type="evidence" value="ECO:0007669"/>
    <property type="project" value="UniProtKB-SubCell"/>
</dbReference>
<evidence type="ECO:0000256" key="4">
    <source>
        <dbReference type="ARBA" id="ARBA00022475"/>
    </source>
</evidence>
<evidence type="ECO:0000256" key="7">
    <source>
        <dbReference type="ARBA" id="ARBA00023136"/>
    </source>
</evidence>
<comment type="subcellular location">
    <subcellularLocation>
        <location evidence="1">Cell inner membrane</location>
        <topology evidence="1">Peripheral membrane protein</topology>
    </subcellularLocation>
</comment>
<comment type="caution">
    <text evidence="9">The sequence shown here is derived from an EMBL/GenBank/DDBJ whole genome shotgun (WGS) entry which is preliminary data.</text>
</comment>
<evidence type="ECO:0000256" key="5">
    <source>
        <dbReference type="ARBA" id="ARBA00022741"/>
    </source>
</evidence>
<keyword evidence="10" id="KW-1185">Reference proteome</keyword>
<dbReference type="PANTHER" id="PTHR43297">
    <property type="entry name" value="OLIGOPEPTIDE TRANSPORT ATP-BINDING PROTEIN APPD"/>
    <property type="match status" value="1"/>
</dbReference>
<evidence type="ECO:0000313" key="10">
    <source>
        <dbReference type="Proteomes" id="UP000298179"/>
    </source>
</evidence>
<dbReference type="InterPro" id="IPR027417">
    <property type="entry name" value="P-loop_NTPase"/>
</dbReference>
<reference evidence="9 10" key="1">
    <citation type="submission" date="2019-03" db="EMBL/GenBank/DDBJ databases">
        <title>Jiella endophytica sp. nov., a novel endophytic bacterium isolated from root of Ficus microcarpa Linn. f.</title>
        <authorList>
            <person name="Tuo L."/>
        </authorList>
    </citation>
    <scope>NUCLEOTIDE SEQUENCE [LARGE SCALE GENOMIC DNA]</scope>
    <source>
        <strain evidence="9 10">CBS5Q-3</strain>
    </source>
</reference>
<organism evidence="9 10">
    <name type="scientific">Jiella endophytica</name>
    <dbReference type="NCBI Taxonomy" id="2558362"/>
    <lineage>
        <taxon>Bacteria</taxon>
        <taxon>Pseudomonadati</taxon>
        <taxon>Pseudomonadota</taxon>
        <taxon>Alphaproteobacteria</taxon>
        <taxon>Hyphomicrobiales</taxon>
        <taxon>Aurantimonadaceae</taxon>
        <taxon>Jiella</taxon>
    </lineage>
</organism>
<protein>
    <submittedName>
        <fullName evidence="9">ABC transporter ATP-binding protein</fullName>
    </submittedName>
</protein>
<dbReference type="GO" id="GO:0015833">
    <property type="term" value="P:peptide transport"/>
    <property type="evidence" value="ECO:0007669"/>
    <property type="project" value="InterPro"/>
</dbReference>
<feature type="domain" description="ABC transporter" evidence="8">
    <location>
        <begin position="18"/>
        <end position="268"/>
    </location>
</feature>
<dbReference type="Pfam" id="PF08352">
    <property type="entry name" value="oligo_HPY"/>
    <property type="match status" value="2"/>
</dbReference>
<feature type="domain" description="ABC transporter" evidence="8">
    <location>
        <begin position="298"/>
        <end position="536"/>
    </location>
</feature>
<dbReference type="InterPro" id="IPR050388">
    <property type="entry name" value="ABC_Ni/Peptide_Import"/>
</dbReference>
<dbReference type="NCBIfam" id="NF008453">
    <property type="entry name" value="PRK11308.1"/>
    <property type="match status" value="2"/>
</dbReference>
<dbReference type="PANTHER" id="PTHR43297:SF2">
    <property type="entry name" value="DIPEPTIDE TRANSPORT ATP-BINDING PROTEIN DPPD"/>
    <property type="match status" value="1"/>
</dbReference>
<keyword evidence="3" id="KW-0813">Transport</keyword>
<dbReference type="InterPro" id="IPR013563">
    <property type="entry name" value="Oligopep_ABC_C"/>
</dbReference>
<evidence type="ECO:0000256" key="3">
    <source>
        <dbReference type="ARBA" id="ARBA00022448"/>
    </source>
</evidence>
<sequence length="565" mass="61332">MGAARNTDAAAAAEGDVLVVENLVVETTGRNPVRIIDDVSLTVAPGETVCLVGESGSGKSVTSLATMGLLPKGALAARSGRILVEGEDVLSARPSRLRQMRATRMSMIFQEPMTALNPVLSVEAQLDEVLSAHGSMNAADRRSRIREILSLVHLPDVERMCGSFPHQLSGGQRQRVMIAMALVLEPKLLIADEPTTALDVTTQKQILKLIAEIQERLGTSVLFITHDMGVVADIADRVYVMRHGKLVESGRIDTILTKPERDYTRDLLTAVPALSPRAARRATSKETVLETSELGMVYGRASLFRKREGTVAAEKVDLRLTRGRTLGIVGESGSGKSTVARCVMRLIDPTSGSIRLRGQEIAGLSRSALRPWRKRIQMIFQDPNRSLNPRLTVGDSITEGPINYGTPKSEARERARQLLQLVGLPADAIDRHPHQFSGGQRQRIAIARALAMEPDVLVADEAVSALDVSVQAQVLDLLDDIQKRLGVALLFITHDLRVAAQICDDVAVMQRGKVVEYGPTAEVLGNPQQAYTRELIEAAPGRHWDFPNFRPMPGAEAPLQNSPGG</sequence>